<dbReference type="GO" id="GO:0006081">
    <property type="term" value="P:aldehyde metabolic process"/>
    <property type="evidence" value="ECO:0007669"/>
    <property type="project" value="InterPro"/>
</dbReference>
<evidence type="ECO:0000256" key="1">
    <source>
        <dbReference type="ARBA" id="ARBA00009986"/>
    </source>
</evidence>
<dbReference type="OrthoDB" id="440325at2759"/>
<evidence type="ECO:0000259" key="6">
    <source>
        <dbReference type="Pfam" id="PF00171"/>
    </source>
</evidence>
<organism evidence="7 8">
    <name type="scientific">Obba rivulosa</name>
    <dbReference type="NCBI Taxonomy" id="1052685"/>
    <lineage>
        <taxon>Eukaryota</taxon>
        <taxon>Fungi</taxon>
        <taxon>Dikarya</taxon>
        <taxon>Basidiomycota</taxon>
        <taxon>Agaricomycotina</taxon>
        <taxon>Agaricomycetes</taxon>
        <taxon>Polyporales</taxon>
        <taxon>Gelatoporiaceae</taxon>
        <taxon>Obba</taxon>
    </lineage>
</organism>
<dbReference type="FunFam" id="3.40.309.10:FF:000025">
    <property type="entry name" value="Aldehyde dehydrogenase"/>
    <property type="match status" value="1"/>
</dbReference>
<dbReference type="PROSITE" id="PS00070">
    <property type="entry name" value="ALDEHYDE_DEHYDR_CYS"/>
    <property type="match status" value="1"/>
</dbReference>
<protein>
    <recommendedName>
        <fullName evidence="4">Aldehyde dehydrogenase</fullName>
    </recommendedName>
</protein>
<keyword evidence="3" id="KW-0520">NAD</keyword>
<dbReference type="Gene3D" id="3.40.605.10">
    <property type="entry name" value="Aldehyde Dehydrogenase, Chain A, domain 1"/>
    <property type="match status" value="1"/>
</dbReference>
<dbReference type="InterPro" id="IPR016162">
    <property type="entry name" value="Ald_DH_N"/>
</dbReference>
<dbReference type="PIRSF" id="PIRSF036492">
    <property type="entry name" value="ALDH"/>
    <property type="match status" value="1"/>
</dbReference>
<dbReference type="GO" id="GO:0004029">
    <property type="term" value="F:aldehyde dehydrogenase (NAD+) activity"/>
    <property type="evidence" value="ECO:0007669"/>
    <property type="project" value="TreeGrafter"/>
</dbReference>
<dbReference type="GO" id="GO:0005737">
    <property type="term" value="C:cytoplasm"/>
    <property type="evidence" value="ECO:0007669"/>
    <property type="project" value="TreeGrafter"/>
</dbReference>
<evidence type="ECO:0000256" key="4">
    <source>
        <dbReference type="PIRNR" id="PIRNR036492"/>
    </source>
</evidence>
<feature type="active site" evidence="5">
    <location>
        <position position="218"/>
    </location>
</feature>
<evidence type="ECO:0000313" key="7">
    <source>
        <dbReference type="EMBL" id="OCH89619.1"/>
    </source>
</evidence>
<dbReference type="PANTHER" id="PTHR43570">
    <property type="entry name" value="ALDEHYDE DEHYDROGENASE"/>
    <property type="match status" value="1"/>
</dbReference>
<feature type="domain" description="Aldehyde dehydrogenase" evidence="6">
    <location>
        <begin position="10"/>
        <end position="436"/>
    </location>
</feature>
<evidence type="ECO:0000256" key="3">
    <source>
        <dbReference type="ARBA" id="ARBA00023027"/>
    </source>
</evidence>
<dbReference type="InterPro" id="IPR015590">
    <property type="entry name" value="Aldehyde_DH_dom"/>
</dbReference>
<evidence type="ECO:0000313" key="8">
    <source>
        <dbReference type="Proteomes" id="UP000250043"/>
    </source>
</evidence>
<dbReference type="InterPro" id="IPR016163">
    <property type="entry name" value="Ald_DH_C"/>
</dbReference>
<accession>A0A8E2DL87</accession>
<keyword evidence="2 4" id="KW-0560">Oxidoreductase</keyword>
<reference evidence="7 8" key="1">
    <citation type="submission" date="2016-07" db="EMBL/GenBank/DDBJ databases">
        <title>Draft genome of the white-rot fungus Obba rivulosa 3A-2.</title>
        <authorList>
            <consortium name="DOE Joint Genome Institute"/>
            <person name="Miettinen O."/>
            <person name="Riley R."/>
            <person name="Acob R."/>
            <person name="Barry K."/>
            <person name="Cullen D."/>
            <person name="De Vries R."/>
            <person name="Hainaut M."/>
            <person name="Hatakka A."/>
            <person name="Henrissat B."/>
            <person name="Hilden K."/>
            <person name="Kuo R."/>
            <person name="Labutti K."/>
            <person name="Lipzen A."/>
            <person name="Makela M.R."/>
            <person name="Sandor L."/>
            <person name="Spatafora J.W."/>
            <person name="Grigoriev I.V."/>
            <person name="Hibbett D.S."/>
        </authorList>
    </citation>
    <scope>NUCLEOTIDE SEQUENCE [LARGE SCALE GENOMIC DNA]</scope>
    <source>
        <strain evidence="7 8">3A-2</strain>
    </source>
</reference>
<name>A0A8E2DL87_9APHY</name>
<dbReference type="Pfam" id="PF00171">
    <property type="entry name" value="Aldedh"/>
    <property type="match status" value="1"/>
</dbReference>
<dbReference type="PANTHER" id="PTHR43570:SF16">
    <property type="entry name" value="ALDEHYDE DEHYDROGENASE TYPE III, ISOFORM Q"/>
    <property type="match status" value="1"/>
</dbReference>
<keyword evidence="8" id="KW-1185">Reference proteome</keyword>
<dbReference type="EMBL" id="KV722423">
    <property type="protein sequence ID" value="OCH89619.1"/>
    <property type="molecule type" value="Genomic_DNA"/>
</dbReference>
<evidence type="ECO:0000256" key="2">
    <source>
        <dbReference type="ARBA" id="ARBA00023002"/>
    </source>
</evidence>
<dbReference type="FunFam" id="3.40.605.10:FF:000004">
    <property type="entry name" value="Aldehyde dehydrogenase"/>
    <property type="match status" value="1"/>
</dbReference>
<sequence length="485" mass="53485">MSSLLYTPVEDISKIQEELRAGFRSGKTKNVAFRKEQLLQLAYLIQDNQQRFRDSLHADLGRPPTETDLFEIFVTLNEVRCAYDKVAKWAKQESAPFSFNWFAMSPAIRKEPKGVVLVISPFNYPIFLLLTPLVGAIAAGCAAVLKPSEQAPATAALLTELLPRYLDPTLYRIVNGGVPETTRLLELPWDHIMYTGNGRVARIVAAAAAKHLTPVSTELGGKSPVVIDPKCDLKTAAKRIFWGKVANAGQICLAPDYVLVPRTFQDKFIEALKEVHDSFFPSGPRVSDSFSRIISEQHTQRIKKLIDETQGKIVLGGEVDVAQKYIAPTIVRDVPENDSLMSEELFGPVLPIIPVEDLDDAIRIINNHDHPLALYVFSQDSKFKAKVFDNTQSGSAIANEVVIHAGADGLPVGGVGPSGTGYYSGKYGFDMFTHFRATMDSPGWLDWVLGGRYPPYTADSLNVMRKMLLPSFPARPKNSGNPINA</sequence>
<proteinExistence type="inferred from homology"/>
<dbReference type="CDD" id="cd07135">
    <property type="entry name" value="ALDH_F14-YMR110C"/>
    <property type="match status" value="1"/>
</dbReference>
<dbReference type="Proteomes" id="UP000250043">
    <property type="component" value="Unassembled WGS sequence"/>
</dbReference>
<dbReference type="SUPFAM" id="SSF53720">
    <property type="entry name" value="ALDH-like"/>
    <property type="match status" value="1"/>
</dbReference>
<comment type="similarity">
    <text evidence="1 4">Belongs to the aldehyde dehydrogenase family.</text>
</comment>
<dbReference type="Gene3D" id="3.40.309.10">
    <property type="entry name" value="Aldehyde Dehydrogenase, Chain A, domain 2"/>
    <property type="match status" value="1"/>
</dbReference>
<dbReference type="InterPro" id="IPR016160">
    <property type="entry name" value="Ald_DH_CS_CYS"/>
</dbReference>
<dbReference type="InterPro" id="IPR012394">
    <property type="entry name" value="Aldehyde_DH_NAD(P)"/>
</dbReference>
<gene>
    <name evidence="7" type="ORF">OBBRIDRAFT_778299</name>
</gene>
<dbReference type="InterPro" id="IPR016161">
    <property type="entry name" value="Ald_DH/histidinol_DH"/>
</dbReference>
<feature type="active site" evidence="5">
    <location>
        <position position="252"/>
    </location>
</feature>
<dbReference type="AlphaFoldDB" id="A0A8E2DL87"/>
<evidence type="ECO:0000256" key="5">
    <source>
        <dbReference type="PIRSR" id="PIRSR036492-1"/>
    </source>
</evidence>